<name>A0A7S1FL38_9STRA</name>
<sequence>MIGRLMSPVLKSMANEFARQGEEIDLLLEDARSVIGNDSAAISALGEPFSCSRPFQQSASSISINGKMKKSIDVRFEVMGSHGSGIASMSAVGNQSKETVIENLVIAMSNGRSISIKNLNPRRRRGSYDTVPGSPSSDIIDVECEEKKIGAIIILS</sequence>
<organism evidence="1">
    <name type="scientific">Corethron hystrix</name>
    <dbReference type="NCBI Taxonomy" id="216773"/>
    <lineage>
        <taxon>Eukaryota</taxon>
        <taxon>Sar</taxon>
        <taxon>Stramenopiles</taxon>
        <taxon>Ochrophyta</taxon>
        <taxon>Bacillariophyta</taxon>
        <taxon>Coscinodiscophyceae</taxon>
        <taxon>Corethrophycidae</taxon>
        <taxon>Corethrales</taxon>
        <taxon>Corethraceae</taxon>
        <taxon>Corethron</taxon>
    </lineage>
</organism>
<evidence type="ECO:0000313" key="1">
    <source>
        <dbReference type="EMBL" id="CAD8875183.1"/>
    </source>
</evidence>
<accession>A0A7S1FL38</accession>
<dbReference type="EMBL" id="HBFR01003408">
    <property type="protein sequence ID" value="CAD8875183.1"/>
    <property type="molecule type" value="Transcribed_RNA"/>
</dbReference>
<proteinExistence type="predicted"/>
<gene>
    <name evidence="1" type="ORF">CHYS00102_LOCUS2358</name>
</gene>
<protein>
    <submittedName>
        <fullName evidence="1">Uncharacterized protein</fullName>
    </submittedName>
</protein>
<dbReference type="AlphaFoldDB" id="A0A7S1FL38"/>
<reference evidence="1" key="1">
    <citation type="submission" date="2021-01" db="EMBL/GenBank/DDBJ databases">
        <authorList>
            <person name="Corre E."/>
            <person name="Pelletier E."/>
            <person name="Niang G."/>
            <person name="Scheremetjew M."/>
            <person name="Finn R."/>
            <person name="Kale V."/>
            <person name="Holt S."/>
            <person name="Cochrane G."/>
            <person name="Meng A."/>
            <person name="Brown T."/>
            <person name="Cohen L."/>
        </authorList>
    </citation>
    <scope>NUCLEOTIDE SEQUENCE</scope>
    <source>
        <strain evidence="1">308</strain>
    </source>
</reference>